<accession>A0A2Z4HVU5</accession>
<dbReference type="RefSeq" id="WP_003725227.1">
    <property type="nucleotide sequence ID" value="NZ_JAERVU010000008.1"/>
</dbReference>
<geneLocation type="plasmid" evidence="1">
    <name>pLIS1</name>
</geneLocation>
<proteinExistence type="predicted"/>
<evidence type="ECO:0000313" key="2">
    <source>
        <dbReference type="EMBL" id="PDK40315.1"/>
    </source>
</evidence>
<organism evidence="1">
    <name type="scientific">Listeria welshimeri</name>
    <dbReference type="NCBI Taxonomy" id="1643"/>
    <lineage>
        <taxon>Bacteria</taxon>
        <taxon>Bacillati</taxon>
        <taxon>Bacillota</taxon>
        <taxon>Bacilli</taxon>
        <taxon>Bacillales</taxon>
        <taxon>Listeriaceae</taxon>
        <taxon>Listeria</taxon>
    </lineage>
</organism>
<dbReference type="EMBL" id="NYPG01000009">
    <property type="protein sequence ID" value="PDK40315.1"/>
    <property type="molecule type" value="Genomic_DNA"/>
</dbReference>
<gene>
    <name evidence="2" type="ORF">AFZ32_12710</name>
    <name evidence="1" type="ORF">pLIS100280</name>
</gene>
<dbReference type="AlphaFoldDB" id="A0A2Z4HVU5"/>
<protein>
    <submittedName>
        <fullName evidence="1">Uncharacterized protein</fullName>
    </submittedName>
</protein>
<evidence type="ECO:0000313" key="1">
    <source>
        <dbReference type="EMBL" id="AWW22431.1"/>
    </source>
</evidence>
<keyword evidence="1" id="KW-0614">Plasmid</keyword>
<dbReference type="Proteomes" id="UP000219632">
    <property type="component" value="Unassembled WGS sequence"/>
</dbReference>
<dbReference type="EMBL" id="MH382833">
    <property type="protein sequence ID" value="AWW22431.1"/>
    <property type="molecule type" value="Genomic_DNA"/>
</dbReference>
<reference evidence="2 3" key="1">
    <citation type="submission" date="2017-09" db="EMBL/GenBank/DDBJ databases">
        <title>Draft Genomes of 144 Listeria Monocytogenes isolates from foods.</title>
        <authorList>
            <person name="Wu C.H."/>
            <person name="Ng J."/>
            <person name="Kiang D."/>
            <person name="Chen C.-Y."/>
            <person name="Frink S."/>
            <person name="Lafrades M."/>
            <person name="Morales C."/>
            <person name="Park P."/>
            <person name="Zwick M."/>
        </authorList>
    </citation>
    <scope>NUCLEOTIDE SEQUENCE [LARGE SCALE GENOMIC DNA]</scope>
    <source>
        <strain evidence="2 3">CDPHFDLB-F14M01633.75-2</strain>
    </source>
</reference>
<keyword evidence="3" id="KW-1185">Reference proteome</keyword>
<sequence length="179" mass="20359">MDASELFDRLKVINRRGIHTLISSSNGVECSTKNLEDVIYFIELVAEQQQPDFPEAFHENVAVSDPKANLLQEVLHHVSDNLRTVLAFVKGNSLLDLLYIKQLIFLKDGLHTITLHIKDLPKLKGNLHYLENIFLAAPTSMIDWSKSIDSVEDYQAILPHSKEVQDFQQILTVYTKDAC</sequence>
<reference evidence="1" key="2">
    <citation type="submission" date="2018-05" db="EMBL/GenBank/DDBJ databases">
        <title>Prevalence of plasmid-borne benzalkonium chloride resistance cassette bcrABC and cadmium resistance cadA genes in nonpathogenic Listeria spp. isolated from food-processing environments.</title>
        <authorList>
            <person name="Korsak D."/>
            <person name="Chmielowska C."/>
            <person name="Szuplewska M."/>
            <person name="Bartosik D."/>
        </authorList>
    </citation>
    <scope>NUCLEOTIDE SEQUENCE</scope>
    <source>
        <strain evidence="1">40/07</strain>
        <plasmid evidence="1">pLIS1</plasmid>
    </source>
</reference>
<evidence type="ECO:0000313" key="3">
    <source>
        <dbReference type="Proteomes" id="UP000219632"/>
    </source>
</evidence>
<name>A0A2Z4HVU5_LISWE</name>